<evidence type="ECO:0000256" key="3">
    <source>
        <dbReference type="ARBA" id="ARBA00023015"/>
    </source>
</evidence>
<dbReference type="KEGG" id="pez:HWQ56_11345"/>
<dbReference type="SMART" id="SM00448">
    <property type="entry name" value="REC"/>
    <property type="match status" value="1"/>
</dbReference>
<name>A0A7D5H585_9PSED</name>
<sequence length="228" mass="25856">MQILVVEDNRDILDNVTEYLQLRGCEVTRAEDGLSGLHLAATRSFDMVILDVMLPGMTGTQVCQRLRESSRADTPVIMLTARDALTDRLDGFKAGADDYLIKPFALSELMARIEALVWRFKRQSSRVLKVHDLSYDLDTLQITRGDASLRLNPTSLKMLELLMRKSPAVVTRRELEENVWGEYTPNSDSLRSNLHLLRRMVDKPFDVPLIHTIHGIGYQLVYKPGESG</sequence>
<dbReference type="InterPro" id="IPR001867">
    <property type="entry name" value="OmpR/PhoB-type_DNA-bd"/>
</dbReference>
<evidence type="ECO:0000259" key="8">
    <source>
        <dbReference type="PROSITE" id="PS50110"/>
    </source>
</evidence>
<dbReference type="GO" id="GO:0006355">
    <property type="term" value="P:regulation of DNA-templated transcription"/>
    <property type="evidence" value="ECO:0007669"/>
    <property type="project" value="InterPro"/>
</dbReference>
<keyword evidence="11" id="KW-1185">Reference proteome</keyword>
<evidence type="ECO:0000259" key="9">
    <source>
        <dbReference type="PROSITE" id="PS51755"/>
    </source>
</evidence>
<evidence type="ECO:0000256" key="4">
    <source>
        <dbReference type="ARBA" id="ARBA00023125"/>
    </source>
</evidence>
<dbReference type="InterPro" id="IPR039420">
    <property type="entry name" value="WalR-like"/>
</dbReference>
<keyword evidence="4 7" id="KW-0238">DNA-binding</keyword>
<dbReference type="Gene3D" id="6.10.250.690">
    <property type="match status" value="1"/>
</dbReference>
<dbReference type="AlphaFoldDB" id="A0A7D5H585"/>
<feature type="DNA-binding region" description="OmpR/PhoB-type" evidence="7">
    <location>
        <begin position="125"/>
        <end position="222"/>
    </location>
</feature>
<dbReference type="Pfam" id="PF00486">
    <property type="entry name" value="Trans_reg_C"/>
    <property type="match status" value="1"/>
</dbReference>
<dbReference type="GO" id="GO:0000976">
    <property type="term" value="F:transcription cis-regulatory region binding"/>
    <property type="evidence" value="ECO:0007669"/>
    <property type="project" value="TreeGrafter"/>
</dbReference>
<dbReference type="InterPro" id="IPR036388">
    <property type="entry name" value="WH-like_DNA-bd_sf"/>
</dbReference>
<keyword evidence="5" id="KW-0804">Transcription</keyword>
<dbReference type="Gene3D" id="3.40.50.2300">
    <property type="match status" value="1"/>
</dbReference>
<dbReference type="CDD" id="cd17574">
    <property type="entry name" value="REC_OmpR"/>
    <property type="match status" value="1"/>
</dbReference>
<evidence type="ECO:0000256" key="1">
    <source>
        <dbReference type="ARBA" id="ARBA00022553"/>
    </source>
</evidence>
<dbReference type="PROSITE" id="PS51755">
    <property type="entry name" value="OMPR_PHOB"/>
    <property type="match status" value="1"/>
</dbReference>
<dbReference type="PANTHER" id="PTHR48111">
    <property type="entry name" value="REGULATOR OF RPOS"/>
    <property type="match status" value="1"/>
</dbReference>
<dbReference type="GO" id="GO:0032993">
    <property type="term" value="C:protein-DNA complex"/>
    <property type="evidence" value="ECO:0007669"/>
    <property type="project" value="TreeGrafter"/>
</dbReference>
<dbReference type="Proteomes" id="UP000509568">
    <property type="component" value="Chromosome"/>
</dbReference>
<dbReference type="PANTHER" id="PTHR48111:SF22">
    <property type="entry name" value="REGULATOR OF RPOS"/>
    <property type="match status" value="1"/>
</dbReference>
<evidence type="ECO:0000256" key="7">
    <source>
        <dbReference type="PROSITE-ProRule" id="PRU01091"/>
    </source>
</evidence>
<dbReference type="GO" id="GO:0005829">
    <property type="term" value="C:cytosol"/>
    <property type="evidence" value="ECO:0007669"/>
    <property type="project" value="TreeGrafter"/>
</dbReference>
<evidence type="ECO:0000256" key="6">
    <source>
        <dbReference type="PROSITE-ProRule" id="PRU00169"/>
    </source>
</evidence>
<gene>
    <name evidence="10" type="ORF">HWQ56_11345</name>
</gene>
<dbReference type="GO" id="GO:0000156">
    <property type="term" value="F:phosphorelay response regulator activity"/>
    <property type="evidence" value="ECO:0007669"/>
    <property type="project" value="TreeGrafter"/>
</dbReference>
<dbReference type="FunFam" id="1.10.10.10:FF:000058">
    <property type="entry name" value="DNA-binding response OmpR family regulator"/>
    <property type="match status" value="1"/>
</dbReference>
<dbReference type="Gene3D" id="1.10.10.10">
    <property type="entry name" value="Winged helix-like DNA-binding domain superfamily/Winged helix DNA-binding domain"/>
    <property type="match status" value="1"/>
</dbReference>
<keyword evidence="1 6" id="KW-0597">Phosphoprotein</keyword>
<proteinExistence type="predicted"/>
<feature type="domain" description="OmpR/PhoB-type" evidence="9">
    <location>
        <begin position="125"/>
        <end position="222"/>
    </location>
</feature>
<accession>A0A7D5H585</accession>
<organism evidence="10 11">
    <name type="scientific">Pseudomonas eucalypticola</name>
    <dbReference type="NCBI Taxonomy" id="2599595"/>
    <lineage>
        <taxon>Bacteria</taxon>
        <taxon>Pseudomonadati</taxon>
        <taxon>Pseudomonadota</taxon>
        <taxon>Gammaproteobacteria</taxon>
        <taxon>Pseudomonadales</taxon>
        <taxon>Pseudomonadaceae</taxon>
        <taxon>Pseudomonas</taxon>
    </lineage>
</organism>
<dbReference type="InterPro" id="IPR011006">
    <property type="entry name" value="CheY-like_superfamily"/>
</dbReference>
<dbReference type="Pfam" id="PF00072">
    <property type="entry name" value="Response_reg"/>
    <property type="match status" value="1"/>
</dbReference>
<dbReference type="PROSITE" id="PS50110">
    <property type="entry name" value="RESPONSE_REGULATORY"/>
    <property type="match status" value="1"/>
</dbReference>
<feature type="domain" description="Response regulatory" evidence="8">
    <location>
        <begin position="2"/>
        <end position="117"/>
    </location>
</feature>
<evidence type="ECO:0000313" key="11">
    <source>
        <dbReference type="Proteomes" id="UP000509568"/>
    </source>
</evidence>
<dbReference type="RefSeq" id="WP_158158328.1">
    <property type="nucleotide sequence ID" value="NZ_CP056030.1"/>
</dbReference>
<evidence type="ECO:0000256" key="2">
    <source>
        <dbReference type="ARBA" id="ARBA00023012"/>
    </source>
</evidence>
<dbReference type="FunFam" id="3.40.50.2300:FF:000001">
    <property type="entry name" value="DNA-binding response regulator PhoB"/>
    <property type="match status" value="1"/>
</dbReference>
<dbReference type="SUPFAM" id="SSF52172">
    <property type="entry name" value="CheY-like"/>
    <property type="match status" value="1"/>
</dbReference>
<keyword evidence="3" id="KW-0805">Transcription regulation</keyword>
<dbReference type="CDD" id="cd00383">
    <property type="entry name" value="trans_reg_C"/>
    <property type="match status" value="1"/>
</dbReference>
<feature type="modified residue" description="4-aspartylphosphate" evidence="6">
    <location>
        <position position="51"/>
    </location>
</feature>
<evidence type="ECO:0000313" key="10">
    <source>
        <dbReference type="EMBL" id="QKZ04349.1"/>
    </source>
</evidence>
<dbReference type="EMBL" id="CP056030">
    <property type="protein sequence ID" value="QKZ04349.1"/>
    <property type="molecule type" value="Genomic_DNA"/>
</dbReference>
<protein>
    <submittedName>
        <fullName evidence="10">Response regulator transcription factor</fullName>
    </submittedName>
</protein>
<keyword evidence="2" id="KW-0902">Two-component regulatory system</keyword>
<evidence type="ECO:0000256" key="5">
    <source>
        <dbReference type="ARBA" id="ARBA00023163"/>
    </source>
</evidence>
<dbReference type="InterPro" id="IPR001789">
    <property type="entry name" value="Sig_transdc_resp-reg_receiver"/>
</dbReference>
<dbReference type="SMART" id="SM00862">
    <property type="entry name" value="Trans_reg_C"/>
    <property type="match status" value="1"/>
</dbReference>
<reference evidence="10 11" key="1">
    <citation type="submission" date="2020-06" db="EMBL/GenBank/DDBJ databases">
        <title>Pseudomonas eucalypticola sp. nov., an endophyte of Eucalyptus dunnii leaves with biocontrol ability of eucalyptus leaf blight.</title>
        <authorList>
            <person name="Liu Y."/>
            <person name="Song Z."/>
            <person name="Zeng H."/>
            <person name="Lu M."/>
            <person name="Wang X."/>
            <person name="Lian X."/>
            <person name="Zhang Q."/>
        </authorList>
    </citation>
    <scope>NUCLEOTIDE SEQUENCE [LARGE SCALE GENOMIC DNA]</scope>
    <source>
        <strain evidence="10 11">NP-1</strain>
    </source>
</reference>